<dbReference type="PROSITE" id="PS00028">
    <property type="entry name" value="ZINC_FINGER_C2H2_1"/>
    <property type="match status" value="1"/>
</dbReference>
<evidence type="ECO:0000259" key="2">
    <source>
        <dbReference type="PROSITE" id="PS00028"/>
    </source>
</evidence>
<proteinExistence type="predicted"/>
<dbReference type="GeneID" id="105020084"/>
<evidence type="ECO:0000313" key="4">
    <source>
        <dbReference type="Proteomes" id="UP000265140"/>
    </source>
</evidence>
<dbReference type="InParanoid" id="A0A3P8X9T8"/>
<gene>
    <name evidence="3" type="primary">NUFIP1</name>
</gene>
<reference evidence="4" key="1">
    <citation type="journal article" date="2014" name="PLoS ONE">
        <title>The genome and linkage map of the northern pike (Esox lucius): conserved synteny revealed between the salmonid sister group and the Neoteleostei.</title>
        <authorList>
            <person name="Rondeau E.B."/>
            <person name="Minkley D.R."/>
            <person name="Leong J.S."/>
            <person name="Messmer A.M."/>
            <person name="Jantzen J.R."/>
            <person name="von Schalburg K.R."/>
            <person name="Lemon C."/>
            <person name="Bird N.H."/>
            <person name="Koop B.F."/>
        </authorList>
    </citation>
    <scope>NUCLEOTIDE SEQUENCE</scope>
</reference>
<reference evidence="3" key="3">
    <citation type="submission" date="2025-08" db="UniProtKB">
        <authorList>
            <consortium name="Ensembl"/>
        </authorList>
    </citation>
    <scope>IDENTIFICATION</scope>
</reference>
<feature type="compositionally biased region" description="Basic residues" evidence="1">
    <location>
        <begin position="211"/>
        <end position="228"/>
    </location>
</feature>
<dbReference type="Pfam" id="PF10453">
    <property type="entry name" value="NUFIP1"/>
    <property type="match status" value="1"/>
</dbReference>
<dbReference type="AlphaFoldDB" id="A0A3P8X9T8"/>
<dbReference type="InterPro" id="IPR039136">
    <property type="entry name" value="NUFIP1-like"/>
</dbReference>
<dbReference type="Proteomes" id="UP000265140">
    <property type="component" value="Chromosome 22"/>
</dbReference>
<reference evidence="3" key="2">
    <citation type="submission" date="2020-02" db="EMBL/GenBank/DDBJ databases">
        <title>Esox lucius (northern pike) genome, fEsoLuc1, primary haplotype.</title>
        <authorList>
            <person name="Myers G."/>
            <person name="Karagic N."/>
            <person name="Meyer A."/>
            <person name="Pippel M."/>
            <person name="Reichard M."/>
            <person name="Winkler S."/>
            <person name="Tracey A."/>
            <person name="Sims Y."/>
            <person name="Howe K."/>
            <person name="Rhie A."/>
            <person name="Formenti G."/>
            <person name="Durbin R."/>
            <person name="Fedrigo O."/>
            <person name="Jarvis E.D."/>
        </authorList>
    </citation>
    <scope>NUCLEOTIDE SEQUENCE [LARGE SCALE GENOMIC DNA]</scope>
</reference>
<dbReference type="GO" id="GO:0003723">
    <property type="term" value="F:RNA binding"/>
    <property type="evidence" value="ECO:0007669"/>
    <property type="project" value="InterPro"/>
</dbReference>
<dbReference type="OMA" id="WMFWAML"/>
<dbReference type="InterPro" id="IPR019496">
    <property type="entry name" value="NUFIP1_cons_dom"/>
</dbReference>
<dbReference type="RefSeq" id="XP_034145422.1">
    <property type="nucleotide sequence ID" value="XM_034289531.1"/>
</dbReference>
<dbReference type="STRING" id="8010.ENSELUP00000001385"/>
<feature type="region of interest" description="Disordered" evidence="1">
    <location>
        <begin position="518"/>
        <end position="593"/>
    </location>
</feature>
<feature type="region of interest" description="Disordered" evidence="1">
    <location>
        <begin position="434"/>
        <end position="459"/>
    </location>
</feature>
<dbReference type="InterPro" id="IPR013087">
    <property type="entry name" value="Znf_C2H2_type"/>
</dbReference>
<feature type="domain" description="C2H2-type" evidence="2">
    <location>
        <begin position="109"/>
        <end position="129"/>
    </location>
</feature>
<dbReference type="Bgee" id="ENSELUG00000002884">
    <property type="expression patterns" value="Expressed in ovary and 14 other cell types or tissues"/>
</dbReference>
<dbReference type="SMART" id="SM00355">
    <property type="entry name" value="ZnF_C2H2"/>
    <property type="match status" value="2"/>
</dbReference>
<feature type="compositionally biased region" description="Basic and acidic residues" evidence="1">
    <location>
        <begin position="434"/>
        <end position="457"/>
    </location>
</feature>
<accession>A0A3P8X9T8</accession>
<feature type="region of interest" description="Disordered" evidence="1">
    <location>
        <begin position="1"/>
        <end position="34"/>
    </location>
</feature>
<evidence type="ECO:0000256" key="1">
    <source>
        <dbReference type="SAM" id="MobiDB-lite"/>
    </source>
</evidence>
<sequence length="593" mass="65913">MSDFGSYPPPDFSCPPSAMVRPPSFHPPPGNFQPSMWNWYEPPSDSWGYNGQVENWHGGAGPGRPRGSYGQHFHRGQRGYQGGRQDFGAPNNSWKKQQKKKEPEFSHFCDTCDRGFKNQDKYDEHVSQHVKCSVEDCSFTAHEKLVNIHWKNNHAPGARRIKLDTPEEISKWREERRRNYPTLMNVAKKRKVMDAREERGEVLETAQFGRMRGRGRGQRRGRFQRGRWSRSGPHPSERPPQHGQPLENPPPLTEPPREGDPLGALVNSDPDSDREEELSGSGVTVAPKQMTSGLGSLMASYGSVTDSDSEPEALPIHRAGKILEENHAMLKGLPSKPQYSVSPGSKRPHPDAPRVSPVLTATGSHRSDRGRGGRRGRQNNTASHQQRRATLLEMLLAPDIRHERNVLLQCVRYIVRNNFFGLDAEIHGQEVIEGRKVTPTDPNHDSQRQEGRPDDLCHPVPGTFVVGPDEVGDLVKTSLESTNGLLQVSTEAAILGGQDVCPKERPDAATNCYPLTQSESSYNPEVQGSLAEQPATQQEGVEGITQTGPACSLSHPLQVTPNNLAVNSEDGDGHPKKNISQTSNYDDDEIWDI</sequence>
<name>A0A3P8X9T8_ESOLU</name>
<dbReference type="GO" id="GO:0005634">
    <property type="term" value="C:nucleus"/>
    <property type="evidence" value="ECO:0007669"/>
    <property type="project" value="TreeGrafter"/>
</dbReference>
<dbReference type="Ensembl" id="ENSELUT00000017461.3">
    <property type="protein sequence ID" value="ENSELUP00000001385.2"/>
    <property type="gene ID" value="ENSELUG00000002884.3"/>
</dbReference>
<evidence type="ECO:0000313" key="3">
    <source>
        <dbReference type="Ensembl" id="ENSELUP00000001385.2"/>
    </source>
</evidence>
<dbReference type="GeneTree" id="ENSGT00390000003758"/>
<dbReference type="PANTHER" id="PTHR13309">
    <property type="entry name" value="NUCLEAR FRAGILE X MENTAL RETARDATION PROTEIN INTERACTING PROTEIN 1"/>
    <property type="match status" value="1"/>
</dbReference>
<reference evidence="3" key="4">
    <citation type="submission" date="2025-09" db="UniProtKB">
        <authorList>
            <consortium name="Ensembl"/>
        </authorList>
    </citation>
    <scope>IDENTIFICATION</scope>
</reference>
<feature type="region of interest" description="Disordered" evidence="1">
    <location>
        <begin position="333"/>
        <end position="386"/>
    </location>
</feature>
<protein>
    <recommendedName>
        <fullName evidence="2">C2H2-type domain-containing protein</fullName>
    </recommendedName>
</protein>
<feature type="compositionally biased region" description="Polar residues" evidence="1">
    <location>
        <begin position="534"/>
        <end position="566"/>
    </location>
</feature>
<organism evidence="3 4">
    <name type="scientific">Esox lucius</name>
    <name type="common">Northern pike</name>
    <dbReference type="NCBI Taxonomy" id="8010"/>
    <lineage>
        <taxon>Eukaryota</taxon>
        <taxon>Metazoa</taxon>
        <taxon>Chordata</taxon>
        <taxon>Craniata</taxon>
        <taxon>Vertebrata</taxon>
        <taxon>Euteleostomi</taxon>
        <taxon>Actinopterygii</taxon>
        <taxon>Neopterygii</taxon>
        <taxon>Teleostei</taxon>
        <taxon>Protacanthopterygii</taxon>
        <taxon>Esociformes</taxon>
        <taxon>Esocidae</taxon>
        <taxon>Esox</taxon>
    </lineage>
</organism>
<keyword evidence="4" id="KW-1185">Reference proteome</keyword>
<feature type="region of interest" description="Disordered" evidence="1">
    <location>
        <begin position="206"/>
        <end position="289"/>
    </location>
</feature>
<feature type="region of interest" description="Disordered" evidence="1">
    <location>
        <begin position="51"/>
        <end position="100"/>
    </location>
</feature>
<dbReference type="PANTHER" id="PTHR13309:SF0">
    <property type="entry name" value="FMR1-INTERACTING PROTEIN NUFIP1"/>
    <property type="match status" value="1"/>
</dbReference>
<dbReference type="GO" id="GO:0000492">
    <property type="term" value="P:box C/D snoRNP assembly"/>
    <property type="evidence" value="ECO:0007669"/>
    <property type="project" value="TreeGrafter"/>
</dbReference>